<name>A0A9X8QLQ3_9PSED</name>
<accession>A0A9X8QLQ3</accession>
<dbReference type="GeneID" id="300268721"/>
<dbReference type="Proteomes" id="UP000183210">
    <property type="component" value="Unassembled WGS sequence"/>
</dbReference>
<evidence type="ECO:0000313" key="2">
    <source>
        <dbReference type="Proteomes" id="UP000183210"/>
    </source>
</evidence>
<protein>
    <submittedName>
        <fullName evidence="1">Uncharacterized protein</fullName>
    </submittedName>
</protein>
<proteinExistence type="predicted"/>
<evidence type="ECO:0000313" key="1">
    <source>
        <dbReference type="EMBL" id="SER36270.1"/>
    </source>
</evidence>
<dbReference type="AlphaFoldDB" id="A0A9X8QLQ3"/>
<reference evidence="1 2" key="1">
    <citation type="submission" date="2016-10" db="EMBL/GenBank/DDBJ databases">
        <authorList>
            <person name="Varghese N."/>
            <person name="Submissions S."/>
        </authorList>
    </citation>
    <scope>NUCLEOTIDE SEQUENCE [LARGE SCALE GENOMIC DNA]</scope>
    <source>
        <strain evidence="1 2">LMG 21974</strain>
    </source>
</reference>
<gene>
    <name evidence="1" type="ORF">SAMN05216409_11844</name>
</gene>
<dbReference type="EMBL" id="FOEV01000018">
    <property type="protein sequence ID" value="SER36270.1"/>
    <property type="molecule type" value="Genomic_DNA"/>
</dbReference>
<dbReference type="RefSeq" id="WP_139208922.1">
    <property type="nucleotide sequence ID" value="NZ_FOEV01000018.1"/>
</dbReference>
<organism evidence="1 2">
    <name type="scientific">Pseudomonas lutea</name>
    <dbReference type="NCBI Taxonomy" id="243924"/>
    <lineage>
        <taxon>Bacteria</taxon>
        <taxon>Pseudomonadati</taxon>
        <taxon>Pseudomonadota</taxon>
        <taxon>Gammaproteobacteria</taxon>
        <taxon>Pseudomonadales</taxon>
        <taxon>Pseudomonadaceae</taxon>
        <taxon>Pseudomonas</taxon>
    </lineage>
</organism>
<comment type="caution">
    <text evidence="1">The sequence shown here is derived from an EMBL/GenBank/DDBJ whole genome shotgun (WGS) entry which is preliminary data.</text>
</comment>
<sequence>MQEKQTCFVCGHVTTPQNPQSHTCAYVLRNTVRLMSEEMAALRVTLSAEQARVAEADARARAMYKRGHRAGLRLAMRLVKRLTAGAFVRRRAVESVLTVIEHADLDR</sequence>